<keyword evidence="4" id="KW-1185">Reference proteome</keyword>
<proteinExistence type="inferred from homology"/>
<dbReference type="SUPFAM" id="SSF53271">
    <property type="entry name" value="PRTase-like"/>
    <property type="match status" value="1"/>
</dbReference>
<reference evidence="4" key="1">
    <citation type="journal article" date="2019" name="Int. J. Syst. Evol. Microbiol.">
        <title>The Global Catalogue of Microorganisms (GCM) 10K type strain sequencing project: providing services to taxonomists for standard genome sequencing and annotation.</title>
        <authorList>
            <consortium name="The Broad Institute Genomics Platform"/>
            <consortium name="The Broad Institute Genome Sequencing Center for Infectious Disease"/>
            <person name="Wu L."/>
            <person name="Ma J."/>
        </authorList>
    </citation>
    <scope>NUCLEOTIDE SEQUENCE [LARGE SCALE GENOMIC DNA]</scope>
    <source>
        <strain evidence="4">CECT 8289</strain>
    </source>
</reference>
<dbReference type="RefSeq" id="WP_379708231.1">
    <property type="nucleotide sequence ID" value="NZ_JBHSCZ010000001.1"/>
</dbReference>
<dbReference type="InterPro" id="IPR000836">
    <property type="entry name" value="PRTase_dom"/>
</dbReference>
<gene>
    <name evidence="3" type="ORF">ACFOWM_07055</name>
</gene>
<feature type="domain" description="Phosphoribosyltransferase" evidence="2">
    <location>
        <begin position="154"/>
        <end position="227"/>
    </location>
</feature>
<dbReference type="Pfam" id="PF00156">
    <property type="entry name" value="Pribosyltran"/>
    <property type="match status" value="1"/>
</dbReference>
<dbReference type="PANTHER" id="PTHR47505:SF1">
    <property type="entry name" value="DNA UTILIZATION PROTEIN YHGH"/>
    <property type="match status" value="1"/>
</dbReference>
<comment type="caution">
    <text evidence="3">The sequence shown here is derived from an EMBL/GenBank/DDBJ whole genome shotgun (WGS) entry which is preliminary data.</text>
</comment>
<dbReference type="EMBL" id="JBHSCZ010000001">
    <property type="protein sequence ID" value="MFC4262628.1"/>
    <property type="molecule type" value="Genomic_DNA"/>
</dbReference>
<evidence type="ECO:0000256" key="1">
    <source>
        <dbReference type="ARBA" id="ARBA00008007"/>
    </source>
</evidence>
<dbReference type="CDD" id="cd06223">
    <property type="entry name" value="PRTases_typeI"/>
    <property type="match status" value="1"/>
</dbReference>
<organism evidence="3 4">
    <name type="scientific">Ferruginibacter yonginensis</name>
    <dbReference type="NCBI Taxonomy" id="1310416"/>
    <lineage>
        <taxon>Bacteria</taxon>
        <taxon>Pseudomonadati</taxon>
        <taxon>Bacteroidota</taxon>
        <taxon>Chitinophagia</taxon>
        <taxon>Chitinophagales</taxon>
        <taxon>Chitinophagaceae</taxon>
        <taxon>Ferruginibacter</taxon>
    </lineage>
</organism>
<evidence type="ECO:0000259" key="2">
    <source>
        <dbReference type="Pfam" id="PF00156"/>
    </source>
</evidence>
<name>A0ABV8QSI6_9BACT</name>
<dbReference type="InterPro" id="IPR051910">
    <property type="entry name" value="ComF/GntX_DNA_util-trans"/>
</dbReference>
<comment type="similarity">
    <text evidence="1">Belongs to the ComF/GntX family.</text>
</comment>
<evidence type="ECO:0000313" key="4">
    <source>
        <dbReference type="Proteomes" id="UP001595907"/>
    </source>
</evidence>
<dbReference type="Gene3D" id="3.40.50.2020">
    <property type="match status" value="1"/>
</dbReference>
<evidence type="ECO:0000313" key="3">
    <source>
        <dbReference type="EMBL" id="MFC4262628.1"/>
    </source>
</evidence>
<protein>
    <submittedName>
        <fullName evidence="3">ComF family protein</fullName>
    </submittedName>
</protein>
<dbReference type="InterPro" id="IPR029057">
    <property type="entry name" value="PRTase-like"/>
</dbReference>
<dbReference type="PANTHER" id="PTHR47505">
    <property type="entry name" value="DNA UTILIZATION PROTEIN YHGH"/>
    <property type="match status" value="1"/>
</dbReference>
<sequence>MFKNLLTSVTHLFYPHICNGCGTDALSNQQLLCIQCINDLPYTYFEPVPQNPIEHIFTGRLAINAATAGFYFAKGAIMQQLMHELKYKSNKEIGIYLGSLLGEQLLQSNRFNNIDYLIPLPMFKDKEYKRGYNQATVICEGLQSKMNIPILHNTVIRSHYTETQTKKSRTARWDNVSESFKVQHPATLKGKHILLVDDVITTGATLEACAQKIYTVENVQISIATLTTASK</sequence>
<accession>A0ABV8QSI6</accession>
<dbReference type="Proteomes" id="UP001595907">
    <property type="component" value="Unassembled WGS sequence"/>
</dbReference>